<evidence type="ECO:0000313" key="8">
    <source>
        <dbReference type="Proteomes" id="UP000532440"/>
    </source>
</evidence>
<proteinExistence type="inferred from homology"/>
<feature type="transmembrane region" description="Helical" evidence="5">
    <location>
        <begin position="330"/>
        <end position="358"/>
    </location>
</feature>
<dbReference type="InterPro" id="IPR020846">
    <property type="entry name" value="MFS_dom"/>
</dbReference>
<protein>
    <submittedName>
        <fullName evidence="7">Na+/melibiose symporter-like transporter</fullName>
    </submittedName>
</protein>
<dbReference type="PANTHER" id="PTHR11328:SF24">
    <property type="entry name" value="MAJOR FACILITATOR SUPERFAMILY (MFS) PROFILE DOMAIN-CONTAINING PROTEIN"/>
    <property type="match status" value="1"/>
</dbReference>
<accession>A0A7W8HI49</accession>
<dbReference type="Gene3D" id="1.20.1250.20">
    <property type="entry name" value="MFS general substrate transporter like domains"/>
    <property type="match status" value="2"/>
</dbReference>
<gene>
    <name evidence="7" type="ORF">HNQ70_002507</name>
</gene>
<feature type="transmembrane region" description="Helical" evidence="5">
    <location>
        <begin position="100"/>
        <end position="122"/>
    </location>
</feature>
<feature type="transmembrane region" description="Helical" evidence="5">
    <location>
        <begin position="63"/>
        <end position="80"/>
    </location>
</feature>
<sequence>MPLALLELPLFVFLPALYGGTLGVDLATVGAVLFFARLLDAGADPLIGRAIDRSDRPGRQLRWIRIGLPGIAVGFAAMLLPPVGQAWLPAWLAATSLLTYLAYSAVSIAYQAWGAGIGATAAERARVTAVREGFGLVGVLLAAGLIATGDARALVAAFVCLSVAAAGFIGRAPAPARPVHSGGPAAAVPWRELWSNRPFRWLLAAFVLNGVATAMPATLVLFFVRDVLGGSDRSSALFLGAYFLAGAAGMPLWVLLARRVGLRNAWLLGIAFAVLAFVWALGLGRGDLTAFFAVCLLTGLALGSDLAIPPALLAGVIVDAGHRGRGEGSYFGLWSLATKGNLAVAAGIGLPMLGWLGYAPGQGGGTLALSLAYAALPCALKLAAGLVLVLAPLPDDPRDVPSGERIR</sequence>
<evidence type="ECO:0000256" key="3">
    <source>
        <dbReference type="ARBA" id="ARBA00022989"/>
    </source>
</evidence>
<keyword evidence="4 5" id="KW-0472">Membrane</keyword>
<evidence type="ECO:0000313" key="7">
    <source>
        <dbReference type="EMBL" id="MBB5272484.1"/>
    </source>
</evidence>
<dbReference type="AlphaFoldDB" id="A0A7W8HI49"/>
<dbReference type="PANTHER" id="PTHR11328">
    <property type="entry name" value="MAJOR FACILITATOR SUPERFAMILY DOMAIN-CONTAINING PROTEIN"/>
    <property type="match status" value="1"/>
</dbReference>
<reference evidence="7 8" key="1">
    <citation type="submission" date="2020-08" db="EMBL/GenBank/DDBJ databases">
        <title>Genomic Encyclopedia of Type Strains, Phase IV (KMG-IV): sequencing the most valuable type-strain genomes for metagenomic binning, comparative biology and taxonomic classification.</title>
        <authorList>
            <person name="Goeker M."/>
        </authorList>
    </citation>
    <scope>NUCLEOTIDE SEQUENCE [LARGE SCALE GENOMIC DNA]</scope>
    <source>
        <strain evidence="7 8">DSM 29781</strain>
    </source>
</reference>
<comment type="caution">
    <text evidence="7">The sequence shown here is derived from an EMBL/GenBank/DDBJ whole genome shotgun (WGS) entry which is preliminary data.</text>
</comment>
<evidence type="ECO:0000256" key="1">
    <source>
        <dbReference type="ARBA" id="ARBA00009617"/>
    </source>
</evidence>
<dbReference type="Pfam" id="PF13347">
    <property type="entry name" value="MFS_2"/>
    <property type="match status" value="1"/>
</dbReference>
<evidence type="ECO:0000256" key="4">
    <source>
        <dbReference type="ARBA" id="ARBA00023136"/>
    </source>
</evidence>
<feature type="transmembrane region" description="Helical" evidence="5">
    <location>
        <begin position="265"/>
        <end position="284"/>
    </location>
</feature>
<evidence type="ECO:0000256" key="5">
    <source>
        <dbReference type="SAM" id="Phobius"/>
    </source>
</evidence>
<feature type="transmembrane region" description="Helical" evidence="5">
    <location>
        <begin position="129"/>
        <end position="147"/>
    </location>
</feature>
<dbReference type="EMBL" id="JACHGB010000005">
    <property type="protein sequence ID" value="MBB5272484.1"/>
    <property type="molecule type" value="Genomic_DNA"/>
</dbReference>
<keyword evidence="3 5" id="KW-1133">Transmembrane helix</keyword>
<keyword evidence="8" id="KW-1185">Reference proteome</keyword>
<evidence type="ECO:0000256" key="2">
    <source>
        <dbReference type="ARBA" id="ARBA00022692"/>
    </source>
</evidence>
<comment type="similarity">
    <text evidence="1">Belongs to the sodium:galactoside symporter (TC 2.A.2) family.</text>
</comment>
<dbReference type="GO" id="GO:0008643">
    <property type="term" value="P:carbohydrate transport"/>
    <property type="evidence" value="ECO:0007669"/>
    <property type="project" value="InterPro"/>
</dbReference>
<dbReference type="InterPro" id="IPR039672">
    <property type="entry name" value="MFS_2"/>
</dbReference>
<feature type="transmembrane region" description="Helical" evidence="5">
    <location>
        <begin position="201"/>
        <end position="224"/>
    </location>
</feature>
<feature type="transmembrane region" description="Helical" evidence="5">
    <location>
        <begin position="236"/>
        <end position="256"/>
    </location>
</feature>
<feature type="transmembrane region" description="Helical" evidence="5">
    <location>
        <begin position="153"/>
        <end position="170"/>
    </location>
</feature>
<dbReference type="GO" id="GO:0005886">
    <property type="term" value="C:plasma membrane"/>
    <property type="evidence" value="ECO:0007669"/>
    <property type="project" value="TreeGrafter"/>
</dbReference>
<organism evidence="7 8">
    <name type="scientific">Quisquiliibacterium transsilvanicum</name>
    <dbReference type="NCBI Taxonomy" id="1549638"/>
    <lineage>
        <taxon>Bacteria</taxon>
        <taxon>Pseudomonadati</taxon>
        <taxon>Pseudomonadota</taxon>
        <taxon>Betaproteobacteria</taxon>
        <taxon>Burkholderiales</taxon>
        <taxon>Burkholderiaceae</taxon>
        <taxon>Quisquiliibacterium</taxon>
    </lineage>
</organism>
<keyword evidence="2 5" id="KW-0812">Transmembrane</keyword>
<dbReference type="PROSITE" id="PS50850">
    <property type="entry name" value="MFS"/>
    <property type="match status" value="1"/>
</dbReference>
<dbReference type="SUPFAM" id="SSF103473">
    <property type="entry name" value="MFS general substrate transporter"/>
    <property type="match status" value="1"/>
</dbReference>
<feature type="transmembrane region" description="Helical" evidence="5">
    <location>
        <begin position="290"/>
        <end position="318"/>
    </location>
</feature>
<dbReference type="GO" id="GO:0015293">
    <property type="term" value="F:symporter activity"/>
    <property type="evidence" value="ECO:0007669"/>
    <property type="project" value="InterPro"/>
</dbReference>
<dbReference type="Proteomes" id="UP000532440">
    <property type="component" value="Unassembled WGS sequence"/>
</dbReference>
<dbReference type="InterPro" id="IPR036259">
    <property type="entry name" value="MFS_trans_sf"/>
</dbReference>
<feature type="transmembrane region" description="Helical" evidence="5">
    <location>
        <begin position="370"/>
        <end position="391"/>
    </location>
</feature>
<feature type="domain" description="Major facilitator superfamily (MFS) profile" evidence="6">
    <location>
        <begin position="198"/>
        <end position="407"/>
    </location>
</feature>
<name>A0A7W8HI49_9BURK</name>
<evidence type="ECO:0000259" key="6">
    <source>
        <dbReference type="PROSITE" id="PS50850"/>
    </source>
</evidence>